<dbReference type="EMBL" id="LJZR01000018">
    <property type="protein sequence ID" value="KPQ34615.1"/>
    <property type="molecule type" value="Genomic_DNA"/>
</dbReference>
<sequence length="355" mass="37963">MKGAISTNPATETFGQARQGSVAAIIQVLNEQLSTLGIRTRAVVADGMLQLLCEAASPEQLTKDTVVERVRTELETISPQRIKKVKINSRIVREDQLLWLEEINRDPENALLWSEVITLKRPFFVKRWIRDRHLKPAGPIFKDISEPEPTSSSLISKIIGGSSLALLLLAAGWLFRDDLSQIRSAEQPANQPTEQLADLPADPNTVDTEKVSTAAISPDERTADTTPPAASPSTTSNLPRSSTTSAPPAPATQPAANTLLPAANTGTTDAAGNAGNVADAFAEAVRIAEQAAIDGQTATTAAEWLDLAARWQKASDLMSNIPSGNEQYATAQNRIAKYQANSQAALQKATAAQAQ</sequence>
<proteinExistence type="predicted"/>
<feature type="region of interest" description="Disordered" evidence="2">
    <location>
        <begin position="186"/>
        <end position="256"/>
    </location>
</feature>
<gene>
    <name evidence="3" type="ORF">HLUCCA11_13965</name>
</gene>
<evidence type="ECO:0000313" key="3">
    <source>
        <dbReference type="EMBL" id="KPQ34615.1"/>
    </source>
</evidence>
<dbReference type="AlphaFoldDB" id="A0A0P8C0E8"/>
<dbReference type="PATRIC" id="fig|1666911.3.peg.38"/>
<feature type="coiled-coil region" evidence="1">
    <location>
        <begin position="328"/>
        <end position="355"/>
    </location>
</feature>
<comment type="caution">
    <text evidence="3">The sequence shown here is derived from an EMBL/GenBank/DDBJ whole genome shotgun (WGS) entry which is preliminary data.</text>
</comment>
<evidence type="ECO:0000313" key="4">
    <source>
        <dbReference type="Proteomes" id="UP000050465"/>
    </source>
</evidence>
<reference evidence="3 4" key="1">
    <citation type="submission" date="2015-09" db="EMBL/GenBank/DDBJ databases">
        <title>Identification and resolution of microdiversity through metagenomic sequencing of parallel consortia.</title>
        <authorList>
            <person name="Nelson W.C."/>
            <person name="Romine M.F."/>
            <person name="Lindemann S.R."/>
        </authorList>
    </citation>
    <scope>NUCLEOTIDE SEQUENCE [LARGE SCALE GENOMIC DNA]</scope>
    <source>
        <strain evidence="3">Ana</strain>
    </source>
</reference>
<organism evidence="3 4">
    <name type="scientific">Phormidesmis priestleyi Ana</name>
    <dbReference type="NCBI Taxonomy" id="1666911"/>
    <lineage>
        <taxon>Bacteria</taxon>
        <taxon>Bacillati</taxon>
        <taxon>Cyanobacteriota</taxon>
        <taxon>Cyanophyceae</taxon>
        <taxon>Leptolyngbyales</taxon>
        <taxon>Leptolyngbyaceae</taxon>
        <taxon>Phormidesmis</taxon>
    </lineage>
</organism>
<accession>A0A0P8C0E8</accession>
<keyword evidence="1" id="KW-0175">Coiled coil</keyword>
<evidence type="ECO:0000256" key="1">
    <source>
        <dbReference type="SAM" id="Coils"/>
    </source>
</evidence>
<dbReference type="Proteomes" id="UP000050465">
    <property type="component" value="Unassembled WGS sequence"/>
</dbReference>
<name>A0A0P8C0E8_9CYAN</name>
<dbReference type="STRING" id="1666911.HLUCCA11_13965"/>
<protein>
    <submittedName>
        <fullName evidence="3">Uncharacterized protein</fullName>
    </submittedName>
</protein>
<evidence type="ECO:0000256" key="2">
    <source>
        <dbReference type="SAM" id="MobiDB-lite"/>
    </source>
</evidence>
<feature type="compositionally biased region" description="Low complexity" evidence="2">
    <location>
        <begin position="224"/>
        <end position="256"/>
    </location>
</feature>